<reference evidence="2" key="1">
    <citation type="journal article" date="2010" name="Genome Biol.">
        <title>Genome sequence of the necrotrophic plant pathogen Pythium ultimum reveals original pathogenicity mechanisms and effector repertoire.</title>
        <authorList>
            <person name="Levesque C.A."/>
            <person name="Brouwer H."/>
            <person name="Cano L."/>
            <person name="Hamilton J.P."/>
            <person name="Holt C."/>
            <person name="Huitema E."/>
            <person name="Raffaele S."/>
            <person name="Robideau G.P."/>
            <person name="Thines M."/>
            <person name="Win J."/>
            <person name="Zerillo M.M."/>
            <person name="Beakes G.W."/>
            <person name="Boore J.L."/>
            <person name="Busam D."/>
            <person name="Dumas B."/>
            <person name="Ferriera S."/>
            <person name="Fuerstenberg S.I."/>
            <person name="Gachon C.M."/>
            <person name="Gaulin E."/>
            <person name="Govers F."/>
            <person name="Grenville-Briggs L."/>
            <person name="Horner N."/>
            <person name="Hostetler J."/>
            <person name="Jiang R.H."/>
            <person name="Johnson J."/>
            <person name="Krajaejun T."/>
            <person name="Lin H."/>
            <person name="Meijer H.J."/>
            <person name="Moore B."/>
            <person name="Morris P."/>
            <person name="Phuntmart V."/>
            <person name="Puiu D."/>
            <person name="Shetty J."/>
            <person name="Stajich J.E."/>
            <person name="Tripathy S."/>
            <person name="Wawra S."/>
            <person name="van West P."/>
            <person name="Whitty B.R."/>
            <person name="Coutinho P.M."/>
            <person name="Henrissat B."/>
            <person name="Martin F."/>
            <person name="Thomas P.D."/>
            <person name="Tyler B.M."/>
            <person name="De Vries R.P."/>
            <person name="Kamoun S."/>
            <person name="Yandell M."/>
            <person name="Tisserat N."/>
            <person name="Buell C.R."/>
        </authorList>
    </citation>
    <scope>NUCLEOTIDE SEQUENCE</scope>
    <source>
        <strain evidence="2">DAOM:BR144</strain>
    </source>
</reference>
<dbReference type="Proteomes" id="UP000019132">
    <property type="component" value="Unassembled WGS sequence"/>
</dbReference>
<dbReference type="AlphaFoldDB" id="K3WAW1"/>
<name>K3WAW1_GLOUD</name>
<evidence type="ECO:0000313" key="1">
    <source>
        <dbReference type="EnsemblProtists" id="PYU1_T002102"/>
    </source>
</evidence>
<dbReference type="EnsemblProtists" id="PYU1_T002102">
    <property type="protein sequence ID" value="PYU1_T002102"/>
    <property type="gene ID" value="PYU1_G002100"/>
</dbReference>
<dbReference type="HOGENOM" id="CLU_057243_0_0_1"/>
<accession>K3WAW1</accession>
<dbReference type="OMA" id="VAFHERA"/>
<organism evidence="1 2">
    <name type="scientific">Globisporangium ultimum (strain ATCC 200006 / CBS 805.95 / DAOM BR144)</name>
    <name type="common">Pythium ultimum</name>
    <dbReference type="NCBI Taxonomy" id="431595"/>
    <lineage>
        <taxon>Eukaryota</taxon>
        <taxon>Sar</taxon>
        <taxon>Stramenopiles</taxon>
        <taxon>Oomycota</taxon>
        <taxon>Peronosporomycetes</taxon>
        <taxon>Pythiales</taxon>
        <taxon>Pythiaceae</taxon>
        <taxon>Globisporangium</taxon>
    </lineage>
</organism>
<dbReference type="eggNOG" id="ENOG502RZZU">
    <property type="taxonomic scope" value="Eukaryota"/>
</dbReference>
<reference evidence="1" key="3">
    <citation type="submission" date="2015-02" db="UniProtKB">
        <authorList>
            <consortium name="EnsemblProtists"/>
        </authorList>
    </citation>
    <scope>IDENTIFICATION</scope>
    <source>
        <strain evidence="1">DAOM BR144</strain>
    </source>
</reference>
<dbReference type="InParanoid" id="K3WAW1"/>
<proteinExistence type="predicted"/>
<reference evidence="2" key="2">
    <citation type="submission" date="2010-04" db="EMBL/GenBank/DDBJ databases">
        <authorList>
            <person name="Buell R."/>
            <person name="Hamilton J."/>
            <person name="Hostetler J."/>
        </authorList>
    </citation>
    <scope>NUCLEOTIDE SEQUENCE [LARGE SCALE GENOMIC DNA]</scope>
    <source>
        <strain evidence="2">DAOM:BR144</strain>
    </source>
</reference>
<protein>
    <submittedName>
        <fullName evidence="1">Uncharacterized protein</fullName>
    </submittedName>
</protein>
<sequence length="331" mass="38292">MEKTQLPELPDSAATTACHRPAAPFALSMMLDARKGGASESGKFVLPKVALRKVAPKPLFDNFDDSAYLIKPPTQMLRFIDALRYHKPTEDERSEWNISSSTERLCLHVLNDILLICGARRGFRFNSQDINSFRTLSESLEAQFALLDQTFRNLPFEVTKYRFADLKRIEDDAQFFQLAYKSKAPSVEIPSHLRFQEEAAIRWRAMQFQWYAREYVATFAKLRETVVCVRERLKHYMDSRKITIDSKDLGDAVEAEFEAKVHQPFPAFLFVLIQKYHREYREEETPWTPESTEPPVDSIAQFSLYLSGILVQRAPLTVLELRSVEVMLQVL</sequence>
<dbReference type="EMBL" id="GL376634">
    <property type="status" value="NOT_ANNOTATED_CDS"/>
    <property type="molecule type" value="Genomic_DNA"/>
</dbReference>
<dbReference type="VEuPathDB" id="FungiDB:PYU1_G002100"/>
<keyword evidence="2" id="KW-1185">Reference proteome</keyword>
<evidence type="ECO:0000313" key="2">
    <source>
        <dbReference type="Proteomes" id="UP000019132"/>
    </source>
</evidence>